<keyword evidence="9" id="KW-0902">Two-component regulatory system</keyword>
<dbReference type="RefSeq" id="WP_340269625.1">
    <property type="nucleotide sequence ID" value="NZ_JBBEOG010000004.1"/>
</dbReference>
<feature type="domain" description="HAMP" evidence="13">
    <location>
        <begin position="185"/>
        <end position="239"/>
    </location>
</feature>
<gene>
    <name evidence="14" type="ORF">ACFPJ6_12805</name>
</gene>
<evidence type="ECO:0000256" key="11">
    <source>
        <dbReference type="SAM" id="Phobius"/>
    </source>
</evidence>
<evidence type="ECO:0000256" key="6">
    <source>
        <dbReference type="ARBA" id="ARBA00022692"/>
    </source>
</evidence>
<dbReference type="Gene3D" id="3.30.565.10">
    <property type="entry name" value="Histidine kinase-like ATPase, C-terminal domain"/>
    <property type="match status" value="1"/>
</dbReference>
<evidence type="ECO:0000313" key="15">
    <source>
        <dbReference type="Proteomes" id="UP001596122"/>
    </source>
</evidence>
<evidence type="ECO:0000259" key="13">
    <source>
        <dbReference type="PROSITE" id="PS50885"/>
    </source>
</evidence>
<comment type="subcellular location">
    <subcellularLocation>
        <location evidence="2">Cell membrane</location>
    </subcellularLocation>
</comment>
<keyword evidence="6 11" id="KW-0812">Transmembrane</keyword>
<dbReference type="Pfam" id="PF00672">
    <property type="entry name" value="HAMP"/>
    <property type="match status" value="1"/>
</dbReference>
<dbReference type="CDD" id="cd00075">
    <property type="entry name" value="HATPase"/>
    <property type="match status" value="1"/>
</dbReference>
<dbReference type="SUPFAM" id="SSF158472">
    <property type="entry name" value="HAMP domain-like"/>
    <property type="match status" value="1"/>
</dbReference>
<dbReference type="Gene3D" id="6.10.340.10">
    <property type="match status" value="1"/>
</dbReference>
<dbReference type="PANTHER" id="PTHR45436:SF5">
    <property type="entry name" value="SENSOR HISTIDINE KINASE TRCS"/>
    <property type="match status" value="1"/>
</dbReference>
<evidence type="ECO:0000313" key="14">
    <source>
        <dbReference type="EMBL" id="MFC5381670.1"/>
    </source>
</evidence>
<comment type="caution">
    <text evidence="14">The sequence shown here is derived from an EMBL/GenBank/DDBJ whole genome shotgun (WGS) entry which is preliminary data.</text>
</comment>
<evidence type="ECO:0000256" key="5">
    <source>
        <dbReference type="ARBA" id="ARBA00022679"/>
    </source>
</evidence>
<dbReference type="Gene3D" id="1.10.287.130">
    <property type="match status" value="1"/>
</dbReference>
<feature type="transmembrane region" description="Helical" evidence="11">
    <location>
        <begin position="6"/>
        <end position="24"/>
    </location>
</feature>
<name>A0ABW0GNV1_9MICO</name>
<accession>A0ABW0GNV1</accession>
<evidence type="ECO:0000256" key="1">
    <source>
        <dbReference type="ARBA" id="ARBA00000085"/>
    </source>
</evidence>
<evidence type="ECO:0000256" key="7">
    <source>
        <dbReference type="ARBA" id="ARBA00022777"/>
    </source>
</evidence>
<protein>
    <recommendedName>
        <fullName evidence="3">histidine kinase</fullName>
        <ecNumber evidence="3">2.7.13.3</ecNumber>
    </recommendedName>
</protein>
<dbReference type="CDD" id="cd00082">
    <property type="entry name" value="HisKA"/>
    <property type="match status" value="1"/>
</dbReference>
<dbReference type="EC" id="2.7.13.3" evidence="3"/>
<keyword evidence="5" id="KW-0808">Transferase</keyword>
<dbReference type="Proteomes" id="UP001596122">
    <property type="component" value="Unassembled WGS sequence"/>
</dbReference>
<dbReference type="InterPro" id="IPR036097">
    <property type="entry name" value="HisK_dim/P_sf"/>
</dbReference>
<dbReference type="SMART" id="SM00304">
    <property type="entry name" value="HAMP"/>
    <property type="match status" value="1"/>
</dbReference>
<dbReference type="InterPro" id="IPR005467">
    <property type="entry name" value="His_kinase_dom"/>
</dbReference>
<evidence type="ECO:0000256" key="9">
    <source>
        <dbReference type="ARBA" id="ARBA00023012"/>
    </source>
</evidence>
<evidence type="ECO:0000256" key="3">
    <source>
        <dbReference type="ARBA" id="ARBA00012438"/>
    </source>
</evidence>
<evidence type="ECO:0000256" key="10">
    <source>
        <dbReference type="ARBA" id="ARBA00023136"/>
    </source>
</evidence>
<dbReference type="PRINTS" id="PR00344">
    <property type="entry name" value="BCTRLSENSOR"/>
</dbReference>
<reference evidence="15" key="1">
    <citation type="journal article" date="2019" name="Int. J. Syst. Evol. Microbiol.">
        <title>The Global Catalogue of Microorganisms (GCM) 10K type strain sequencing project: providing services to taxonomists for standard genome sequencing and annotation.</title>
        <authorList>
            <consortium name="The Broad Institute Genomics Platform"/>
            <consortium name="The Broad Institute Genome Sequencing Center for Infectious Disease"/>
            <person name="Wu L."/>
            <person name="Ma J."/>
        </authorList>
    </citation>
    <scope>NUCLEOTIDE SEQUENCE [LARGE SCALE GENOMIC DNA]</scope>
    <source>
        <strain evidence="15">CCUG 43114</strain>
    </source>
</reference>
<sequence length="463" mass="50132">MRARVLLAVMVTVTVALLGFVLVLERVLVSAVDRRVEQGLTQEVAELRRLAEGVDPETAQPFAGDVDRILEVFLARNIPAEREVFVTIVDGTVRDTTRPLPLPATEVERWSGLLEPERDAIVLDERRYEYLVVPLVADGEARATFAVLFDYTGERREITRAIRRAEAVAALLLLVAVAVGWLAAGRALAPLRLLTATAKDVESATDLSRRLPDPRGSDEVATLTRTFNGMLDRLEQAFAVQRDFVADAGHELRTPLTIVRGHLELLGDDPAERRETTALVMEELDRMSRMVDDLLLLAKSGRPDFLQLREVDVGALLRRVAAKAEVMGARRWEVAAPDGTVVVADEQRLTQALVQLASNAVAHTDPADRITFGGAVAGGLLHLWVLDEGDGIGAGDRERVFDRFARAGGGPASPRRRVMGEGAGLGLSIVRAIAEAHGGTVELLSTPGTGSAFVLVLPGTAQR</sequence>
<dbReference type="SMART" id="SM00388">
    <property type="entry name" value="HisKA"/>
    <property type="match status" value="1"/>
</dbReference>
<dbReference type="SUPFAM" id="SSF47384">
    <property type="entry name" value="Homodimeric domain of signal transducing histidine kinase"/>
    <property type="match status" value="1"/>
</dbReference>
<feature type="transmembrane region" description="Helical" evidence="11">
    <location>
        <begin position="165"/>
        <end position="184"/>
    </location>
</feature>
<dbReference type="InterPro" id="IPR003661">
    <property type="entry name" value="HisK_dim/P_dom"/>
</dbReference>
<dbReference type="CDD" id="cd06225">
    <property type="entry name" value="HAMP"/>
    <property type="match status" value="1"/>
</dbReference>
<dbReference type="EMBL" id="JBHSLD010000009">
    <property type="protein sequence ID" value="MFC5381670.1"/>
    <property type="molecule type" value="Genomic_DNA"/>
</dbReference>
<dbReference type="GO" id="GO:0016301">
    <property type="term" value="F:kinase activity"/>
    <property type="evidence" value="ECO:0007669"/>
    <property type="project" value="UniProtKB-KW"/>
</dbReference>
<evidence type="ECO:0000256" key="2">
    <source>
        <dbReference type="ARBA" id="ARBA00004236"/>
    </source>
</evidence>
<comment type="catalytic activity">
    <reaction evidence="1">
        <text>ATP + protein L-histidine = ADP + protein N-phospho-L-histidine.</text>
        <dbReference type="EC" id="2.7.13.3"/>
    </reaction>
</comment>
<dbReference type="InterPro" id="IPR050428">
    <property type="entry name" value="TCS_sensor_his_kinase"/>
</dbReference>
<dbReference type="PANTHER" id="PTHR45436">
    <property type="entry name" value="SENSOR HISTIDINE KINASE YKOH"/>
    <property type="match status" value="1"/>
</dbReference>
<keyword evidence="4" id="KW-0597">Phosphoprotein</keyword>
<dbReference type="PROSITE" id="PS50109">
    <property type="entry name" value="HIS_KIN"/>
    <property type="match status" value="1"/>
</dbReference>
<keyword evidence="15" id="KW-1185">Reference proteome</keyword>
<dbReference type="SUPFAM" id="SSF55874">
    <property type="entry name" value="ATPase domain of HSP90 chaperone/DNA topoisomerase II/histidine kinase"/>
    <property type="match status" value="1"/>
</dbReference>
<dbReference type="Pfam" id="PF00512">
    <property type="entry name" value="HisKA"/>
    <property type="match status" value="1"/>
</dbReference>
<keyword evidence="8 11" id="KW-1133">Transmembrane helix</keyword>
<dbReference type="InterPro" id="IPR036890">
    <property type="entry name" value="HATPase_C_sf"/>
</dbReference>
<keyword evidence="10 11" id="KW-0472">Membrane</keyword>
<dbReference type="InterPro" id="IPR003660">
    <property type="entry name" value="HAMP_dom"/>
</dbReference>
<proteinExistence type="predicted"/>
<dbReference type="PROSITE" id="PS50885">
    <property type="entry name" value="HAMP"/>
    <property type="match status" value="1"/>
</dbReference>
<dbReference type="InterPro" id="IPR004358">
    <property type="entry name" value="Sig_transdc_His_kin-like_C"/>
</dbReference>
<organism evidence="14 15">
    <name type="scientific">Aquipuribacter nitratireducens</name>
    <dbReference type="NCBI Taxonomy" id="650104"/>
    <lineage>
        <taxon>Bacteria</taxon>
        <taxon>Bacillati</taxon>
        <taxon>Actinomycetota</taxon>
        <taxon>Actinomycetes</taxon>
        <taxon>Micrococcales</taxon>
        <taxon>Intrasporangiaceae</taxon>
        <taxon>Aquipuribacter</taxon>
    </lineage>
</organism>
<evidence type="ECO:0000259" key="12">
    <source>
        <dbReference type="PROSITE" id="PS50109"/>
    </source>
</evidence>
<evidence type="ECO:0000256" key="4">
    <source>
        <dbReference type="ARBA" id="ARBA00022553"/>
    </source>
</evidence>
<dbReference type="InterPro" id="IPR003594">
    <property type="entry name" value="HATPase_dom"/>
</dbReference>
<evidence type="ECO:0000256" key="8">
    <source>
        <dbReference type="ARBA" id="ARBA00022989"/>
    </source>
</evidence>
<dbReference type="SMART" id="SM00387">
    <property type="entry name" value="HATPase_c"/>
    <property type="match status" value="1"/>
</dbReference>
<keyword evidence="7 14" id="KW-0418">Kinase</keyword>
<dbReference type="Pfam" id="PF02518">
    <property type="entry name" value="HATPase_c"/>
    <property type="match status" value="1"/>
</dbReference>
<feature type="domain" description="Histidine kinase" evidence="12">
    <location>
        <begin position="247"/>
        <end position="461"/>
    </location>
</feature>